<evidence type="ECO:0000313" key="2">
    <source>
        <dbReference type="EMBL" id="GFY20199.1"/>
    </source>
</evidence>
<name>A0A8X6VS50_TRICX</name>
<comment type="caution">
    <text evidence="2">The sequence shown here is derived from an EMBL/GenBank/DDBJ whole genome shotgun (WGS) entry which is preliminary data.</text>
</comment>
<evidence type="ECO:0000313" key="3">
    <source>
        <dbReference type="Proteomes" id="UP000887159"/>
    </source>
</evidence>
<dbReference type="Gene3D" id="3.30.420.10">
    <property type="entry name" value="Ribonuclease H-like superfamily/Ribonuclease H"/>
    <property type="match status" value="1"/>
</dbReference>
<organism evidence="2 3">
    <name type="scientific">Trichonephila clavipes</name>
    <name type="common">Golden silk orbweaver</name>
    <name type="synonym">Nephila clavipes</name>
    <dbReference type="NCBI Taxonomy" id="2585209"/>
    <lineage>
        <taxon>Eukaryota</taxon>
        <taxon>Metazoa</taxon>
        <taxon>Ecdysozoa</taxon>
        <taxon>Arthropoda</taxon>
        <taxon>Chelicerata</taxon>
        <taxon>Arachnida</taxon>
        <taxon>Araneae</taxon>
        <taxon>Araneomorphae</taxon>
        <taxon>Entelegynae</taxon>
        <taxon>Araneoidea</taxon>
        <taxon>Nephilidae</taxon>
        <taxon>Trichonephila</taxon>
    </lineage>
</organism>
<dbReference type="GO" id="GO:0003676">
    <property type="term" value="F:nucleic acid binding"/>
    <property type="evidence" value="ECO:0007669"/>
    <property type="project" value="InterPro"/>
</dbReference>
<dbReference type="InterPro" id="IPR036397">
    <property type="entry name" value="RNaseH_sf"/>
</dbReference>
<dbReference type="PROSITE" id="PS51257">
    <property type="entry name" value="PROKAR_LIPOPROTEIN"/>
    <property type="match status" value="1"/>
</dbReference>
<evidence type="ECO:0000256" key="1">
    <source>
        <dbReference type="SAM" id="MobiDB-lite"/>
    </source>
</evidence>
<dbReference type="Proteomes" id="UP000887159">
    <property type="component" value="Unassembled WGS sequence"/>
</dbReference>
<protein>
    <submittedName>
        <fullName evidence="2">Transposable element Tcb2 transposase</fullName>
    </submittedName>
</protein>
<dbReference type="AlphaFoldDB" id="A0A8X6VS50"/>
<accession>A0A8X6VS50</accession>
<gene>
    <name evidence="2" type="primary">NCL1_16735</name>
    <name evidence="2" type="ORF">TNCV_208311</name>
</gene>
<feature type="region of interest" description="Disordered" evidence="1">
    <location>
        <begin position="53"/>
        <end position="73"/>
    </location>
</feature>
<proteinExistence type="predicted"/>
<keyword evidence="3" id="KW-1185">Reference proteome</keyword>
<dbReference type="EMBL" id="BMAU01021355">
    <property type="protein sequence ID" value="GFY20199.1"/>
    <property type="molecule type" value="Genomic_DNA"/>
</dbReference>
<sequence>MRRSGEKVHLLTTLYLNTLSTLHIPFSSQSCLEIYVNLLSPERRPRILGERFRTDSSQTQLSSRRKQLSSAPPATVESSLLPLCRSDTIGRALWFGLKVSYNDQETGCPRQTSRREDHHIVKTARVEPAASSAAIQAQVALSLGTPVSSRTIRKRLAKGHLGLPHPLRVLILTPHPSTPPFGGCHARGNWTAVEWNQFVYIEESRFNLSSDDNRVRLWRPLGERSNPAFALQLHTPPTSVVLV</sequence>
<feature type="compositionally biased region" description="Polar residues" evidence="1">
    <location>
        <begin position="55"/>
        <end position="73"/>
    </location>
</feature>
<reference evidence="2" key="1">
    <citation type="submission" date="2020-08" db="EMBL/GenBank/DDBJ databases">
        <title>Multicomponent nature underlies the extraordinary mechanical properties of spider dragline silk.</title>
        <authorList>
            <person name="Kono N."/>
            <person name="Nakamura H."/>
            <person name="Mori M."/>
            <person name="Yoshida Y."/>
            <person name="Ohtoshi R."/>
            <person name="Malay A.D."/>
            <person name="Moran D.A.P."/>
            <person name="Tomita M."/>
            <person name="Numata K."/>
            <person name="Arakawa K."/>
        </authorList>
    </citation>
    <scope>NUCLEOTIDE SEQUENCE</scope>
</reference>